<dbReference type="RefSeq" id="WP_145141133.1">
    <property type="nucleotide sequence ID" value="NZ_VLKY01000005.1"/>
</dbReference>
<dbReference type="Proteomes" id="UP000316905">
    <property type="component" value="Unassembled WGS sequence"/>
</dbReference>
<accession>A0A562QE93</accession>
<name>A0A562QE93_9PSED</name>
<sequence length="99" mass="11374">MEPQLNAIPAPRPFYSSPSEIYSDESPDVIQRLLSRSESRIAELIELDNMSAHLKLIHLQNIESMITAATRQSNDQTHLTRAQIVLMCCEEVRNRLQLR</sequence>
<evidence type="ECO:0000313" key="2">
    <source>
        <dbReference type="Proteomes" id="UP000316905"/>
    </source>
</evidence>
<dbReference type="OrthoDB" id="6893387at2"/>
<dbReference type="EMBL" id="VLKY01000005">
    <property type="protein sequence ID" value="TWI55072.1"/>
    <property type="molecule type" value="Genomic_DNA"/>
</dbReference>
<proteinExistence type="predicted"/>
<dbReference type="AlphaFoldDB" id="A0A562QE93"/>
<evidence type="ECO:0000313" key="1">
    <source>
        <dbReference type="EMBL" id="TWI55072.1"/>
    </source>
</evidence>
<organism evidence="1 2">
    <name type="scientific">Pseudomonas duriflava</name>
    <dbReference type="NCBI Taxonomy" id="459528"/>
    <lineage>
        <taxon>Bacteria</taxon>
        <taxon>Pseudomonadati</taxon>
        <taxon>Pseudomonadota</taxon>
        <taxon>Gammaproteobacteria</taxon>
        <taxon>Pseudomonadales</taxon>
        <taxon>Pseudomonadaceae</taxon>
        <taxon>Pseudomonas</taxon>
    </lineage>
</organism>
<protein>
    <submittedName>
        <fullName evidence="1">Uncharacterized protein</fullName>
    </submittedName>
</protein>
<keyword evidence="2" id="KW-1185">Reference proteome</keyword>
<comment type="caution">
    <text evidence="1">The sequence shown here is derived from an EMBL/GenBank/DDBJ whole genome shotgun (WGS) entry which is preliminary data.</text>
</comment>
<gene>
    <name evidence="1" type="ORF">IQ22_01984</name>
</gene>
<reference evidence="1 2" key="1">
    <citation type="journal article" date="2015" name="Stand. Genomic Sci.">
        <title>Genomic Encyclopedia of Bacterial and Archaeal Type Strains, Phase III: the genomes of soil and plant-associated and newly described type strains.</title>
        <authorList>
            <person name="Whitman W.B."/>
            <person name="Woyke T."/>
            <person name="Klenk H.P."/>
            <person name="Zhou Y."/>
            <person name="Lilburn T.G."/>
            <person name="Beck B.J."/>
            <person name="De Vos P."/>
            <person name="Vandamme P."/>
            <person name="Eisen J.A."/>
            <person name="Garrity G."/>
            <person name="Hugenholtz P."/>
            <person name="Kyrpides N.C."/>
        </authorList>
    </citation>
    <scope>NUCLEOTIDE SEQUENCE [LARGE SCALE GENOMIC DNA]</scope>
    <source>
        <strain evidence="1 2">CGMCC 1.6858</strain>
    </source>
</reference>